<evidence type="ECO:0000313" key="1">
    <source>
        <dbReference type="EMBL" id="GKV38586.1"/>
    </source>
</evidence>
<dbReference type="EMBL" id="BPVZ01000129">
    <property type="protein sequence ID" value="GKV38586.1"/>
    <property type="molecule type" value="Genomic_DNA"/>
</dbReference>
<keyword evidence="2" id="KW-1185">Reference proteome</keyword>
<evidence type="ECO:0000313" key="2">
    <source>
        <dbReference type="Proteomes" id="UP001054252"/>
    </source>
</evidence>
<reference evidence="1 2" key="1">
    <citation type="journal article" date="2021" name="Commun. Biol.">
        <title>The genome of Shorea leprosula (Dipterocarpaceae) highlights the ecological relevance of drought in aseasonal tropical rainforests.</title>
        <authorList>
            <person name="Ng K.K.S."/>
            <person name="Kobayashi M.J."/>
            <person name="Fawcett J.A."/>
            <person name="Hatakeyama M."/>
            <person name="Paape T."/>
            <person name="Ng C.H."/>
            <person name="Ang C.C."/>
            <person name="Tnah L.H."/>
            <person name="Lee C.T."/>
            <person name="Nishiyama T."/>
            <person name="Sese J."/>
            <person name="O'Brien M.J."/>
            <person name="Copetti D."/>
            <person name="Mohd Noor M.I."/>
            <person name="Ong R.C."/>
            <person name="Putra M."/>
            <person name="Sireger I.Z."/>
            <person name="Indrioko S."/>
            <person name="Kosugi Y."/>
            <person name="Izuno A."/>
            <person name="Isagi Y."/>
            <person name="Lee S.L."/>
            <person name="Shimizu K.K."/>
        </authorList>
    </citation>
    <scope>NUCLEOTIDE SEQUENCE [LARGE SCALE GENOMIC DNA]</scope>
    <source>
        <strain evidence="1">214</strain>
    </source>
</reference>
<proteinExistence type="predicted"/>
<name>A0AAV5LMG8_9ROSI</name>
<gene>
    <name evidence="1" type="ORF">SLEP1_g46476</name>
</gene>
<accession>A0AAV5LMG8</accession>
<sequence length="50" mass="5653">MNSTYPFSSCKVEVFALYLSSLSSHSNQVWSMVMGFGYEKQPSLELTLKV</sequence>
<organism evidence="1 2">
    <name type="scientific">Rubroshorea leprosula</name>
    <dbReference type="NCBI Taxonomy" id="152421"/>
    <lineage>
        <taxon>Eukaryota</taxon>
        <taxon>Viridiplantae</taxon>
        <taxon>Streptophyta</taxon>
        <taxon>Embryophyta</taxon>
        <taxon>Tracheophyta</taxon>
        <taxon>Spermatophyta</taxon>
        <taxon>Magnoliopsida</taxon>
        <taxon>eudicotyledons</taxon>
        <taxon>Gunneridae</taxon>
        <taxon>Pentapetalae</taxon>
        <taxon>rosids</taxon>
        <taxon>malvids</taxon>
        <taxon>Malvales</taxon>
        <taxon>Dipterocarpaceae</taxon>
        <taxon>Rubroshorea</taxon>
    </lineage>
</organism>
<dbReference type="AlphaFoldDB" id="A0AAV5LMG8"/>
<dbReference type="Proteomes" id="UP001054252">
    <property type="component" value="Unassembled WGS sequence"/>
</dbReference>
<protein>
    <submittedName>
        <fullName evidence="1">Uncharacterized protein</fullName>
    </submittedName>
</protein>
<comment type="caution">
    <text evidence="1">The sequence shown here is derived from an EMBL/GenBank/DDBJ whole genome shotgun (WGS) entry which is preliminary data.</text>
</comment>